<comment type="subcellular location">
    <subcellularLocation>
        <location evidence="1">Cell membrane</location>
        <topology evidence="1">Multi-pass membrane protein</topology>
    </subcellularLocation>
</comment>
<evidence type="ECO:0000313" key="8">
    <source>
        <dbReference type="EMBL" id="VAV90248.1"/>
    </source>
</evidence>
<dbReference type="PANTHER" id="PTHR32309:SF13">
    <property type="entry name" value="FERRIC ENTEROBACTIN TRANSPORT PROTEIN FEPE"/>
    <property type="match status" value="1"/>
</dbReference>
<feature type="non-terminal residue" evidence="8">
    <location>
        <position position="785"/>
    </location>
</feature>
<accession>A0A3B0RPS0</accession>
<evidence type="ECO:0000256" key="1">
    <source>
        <dbReference type="ARBA" id="ARBA00004651"/>
    </source>
</evidence>
<dbReference type="InterPro" id="IPR050445">
    <property type="entry name" value="Bact_polysacc_biosynth/exp"/>
</dbReference>
<evidence type="ECO:0000259" key="7">
    <source>
        <dbReference type="Pfam" id="PF02706"/>
    </source>
</evidence>
<dbReference type="InterPro" id="IPR003856">
    <property type="entry name" value="LPS_length_determ_N"/>
</dbReference>
<dbReference type="SUPFAM" id="SSF52540">
    <property type="entry name" value="P-loop containing nucleoside triphosphate hydrolases"/>
    <property type="match status" value="1"/>
</dbReference>
<name>A0A3B0RPS0_9ZZZZ</name>
<dbReference type="Pfam" id="PF02706">
    <property type="entry name" value="Wzz"/>
    <property type="match status" value="1"/>
</dbReference>
<evidence type="ECO:0000256" key="2">
    <source>
        <dbReference type="ARBA" id="ARBA00022475"/>
    </source>
</evidence>
<keyword evidence="4 6" id="KW-1133">Transmembrane helix</keyword>
<gene>
    <name evidence="8" type="ORF">MNBD_ALPHA08-1498</name>
</gene>
<feature type="transmembrane region" description="Helical" evidence="6">
    <location>
        <begin position="32"/>
        <end position="51"/>
    </location>
</feature>
<evidence type="ECO:0000256" key="3">
    <source>
        <dbReference type="ARBA" id="ARBA00022692"/>
    </source>
</evidence>
<organism evidence="8">
    <name type="scientific">hydrothermal vent metagenome</name>
    <dbReference type="NCBI Taxonomy" id="652676"/>
    <lineage>
        <taxon>unclassified sequences</taxon>
        <taxon>metagenomes</taxon>
        <taxon>ecological metagenomes</taxon>
    </lineage>
</organism>
<sequence>MNGHQAQDSDNTSASIDIGSVLAGIWSRKSKIILTTLIAAAASIFFVATASPEYQTSARVLVENLETNFSRSDAQRSNVSPIGQQEVKSQVEVLNSRDLAKKVITKLNLTDRREYDPVKRGIGPVSQFLISLGFKSDPAKQTPMQRALTVYFKKMNAYQIPDSKVIVITMTSDDPRLAAAGANTLGEEFVADTRTVQSKTTGRARDWLADQITLLRQKVVESEIAAEKFRASAGLLKGGDQNTTLSSQELSELNSQIILAEAQRSEIQARASGISDLLARTGSVASSSEVLNSALIQRLRERQITLRGNLAELSTTYLPNHPRVVSVRREIEGLNRQVRSEALKIVSGLEQQAKVASAREASLRASLNGLKSRASGTNLDEVKLRALEREATANRTLLETFLTKFSDASSREGAVAQPGLARLISRADVPSEPSFPKPGPTVALATIGGFLLSTGLAFMASVMSAVSGVGGSATGRQQFNSEGMQNAPALQATAPASNFEPLQTNPAIQPPPVVAGVSPEPVPVTTPSLSQLPASTSLEMAAANALAVVQNSSSAFSKGLAPVTSWANSSRQTLGAKRLAVVGLPGAELDTAAACLGLARSLAAQNIRTIVVDTAMQGSQFAAMTGTANLPGLADLVTGYASFMDVIVKDQYSSARILRMGQPVAAAWPLLSGDRMETVLAALDNEENHDMVIVHGGALSSHAVIENGAVAKCQSGLLVVSGDQAAMTGNAMQKLSSPGMLATQYVRIADGGGLRQMPDNVTPLNAAFAAAQSQGQMPQQATASY</sequence>
<feature type="domain" description="Polysaccharide chain length determinant N-terminal" evidence="7">
    <location>
        <begin position="15"/>
        <end position="107"/>
    </location>
</feature>
<dbReference type="GO" id="GO:0005886">
    <property type="term" value="C:plasma membrane"/>
    <property type="evidence" value="ECO:0007669"/>
    <property type="project" value="UniProtKB-SubCell"/>
</dbReference>
<dbReference type="AlphaFoldDB" id="A0A3B0RPS0"/>
<reference evidence="8" key="1">
    <citation type="submission" date="2018-06" db="EMBL/GenBank/DDBJ databases">
        <authorList>
            <person name="Zhirakovskaya E."/>
        </authorList>
    </citation>
    <scope>NUCLEOTIDE SEQUENCE</scope>
</reference>
<dbReference type="InterPro" id="IPR027417">
    <property type="entry name" value="P-loop_NTPase"/>
</dbReference>
<dbReference type="EMBL" id="UOEC01000076">
    <property type="protein sequence ID" value="VAV90248.1"/>
    <property type="molecule type" value="Genomic_DNA"/>
</dbReference>
<evidence type="ECO:0000256" key="5">
    <source>
        <dbReference type="ARBA" id="ARBA00023136"/>
    </source>
</evidence>
<protein>
    <recommendedName>
        <fullName evidence="7">Polysaccharide chain length determinant N-terminal domain-containing protein</fullName>
    </recommendedName>
</protein>
<dbReference type="PANTHER" id="PTHR32309">
    <property type="entry name" value="TYROSINE-PROTEIN KINASE"/>
    <property type="match status" value="1"/>
</dbReference>
<dbReference type="GO" id="GO:0004713">
    <property type="term" value="F:protein tyrosine kinase activity"/>
    <property type="evidence" value="ECO:0007669"/>
    <property type="project" value="TreeGrafter"/>
</dbReference>
<keyword evidence="3 6" id="KW-0812">Transmembrane</keyword>
<keyword evidence="5 6" id="KW-0472">Membrane</keyword>
<evidence type="ECO:0000256" key="4">
    <source>
        <dbReference type="ARBA" id="ARBA00022989"/>
    </source>
</evidence>
<evidence type="ECO:0000256" key="6">
    <source>
        <dbReference type="SAM" id="Phobius"/>
    </source>
</evidence>
<dbReference type="Gene3D" id="3.40.50.300">
    <property type="entry name" value="P-loop containing nucleotide triphosphate hydrolases"/>
    <property type="match status" value="1"/>
</dbReference>
<keyword evidence="2" id="KW-1003">Cell membrane</keyword>
<proteinExistence type="predicted"/>